<dbReference type="AlphaFoldDB" id="A0AAW1FMI1"/>
<dbReference type="InterPro" id="IPR009057">
    <property type="entry name" value="Homeodomain-like_sf"/>
</dbReference>
<evidence type="ECO:0000256" key="1">
    <source>
        <dbReference type="ARBA" id="ARBA00003263"/>
    </source>
</evidence>
<dbReference type="SUPFAM" id="SSF46689">
    <property type="entry name" value="Homeodomain-like"/>
    <property type="match status" value="1"/>
</dbReference>
<gene>
    <name evidence="4" type="ORF">VZT92_008136</name>
</gene>
<sequence length="97" mass="10873">MSPVRGALSRRRCPAVGAFLLVGAEAEARRPQAAEPGAGAALRHVQQTRQRRLQISWSVDPRDRQVKAWFQNRRYDDEKAAVQLELCGITSKVYPDS</sequence>
<feature type="domain" description="Homeobox" evidence="3">
    <location>
        <begin position="48"/>
        <end position="80"/>
    </location>
</feature>
<keyword evidence="5" id="KW-1185">Reference proteome</keyword>
<keyword evidence="2" id="KW-0539">Nucleus</keyword>
<dbReference type="Proteomes" id="UP001488805">
    <property type="component" value="Unassembled WGS sequence"/>
</dbReference>
<dbReference type="EMBL" id="JBCEZU010000056">
    <property type="protein sequence ID" value="KAK9535778.1"/>
    <property type="molecule type" value="Genomic_DNA"/>
</dbReference>
<evidence type="ECO:0000313" key="4">
    <source>
        <dbReference type="EMBL" id="KAK9535778.1"/>
    </source>
</evidence>
<organism evidence="4 5">
    <name type="scientific">Zoarces viviparus</name>
    <name type="common">Viviparous eelpout</name>
    <name type="synonym">Blennius viviparus</name>
    <dbReference type="NCBI Taxonomy" id="48416"/>
    <lineage>
        <taxon>Eukaryota</taxon>
        <taxon>Metazoa</taxon>
        <taxon>Chordata</taxon>
        <taxon>Craniata</taxon>
        <taxon>Vertebrata</taxon>
        <taxon>Euteleostomi</taxon>
        <taxon>Actinopterygii</taxon>
        <taxon>Neopterygii</taxon>
        <taxon>Teleostei</taxon>
        <taxon>Neoteleostei</taxon>
        <taxon>Acanthomorphata</taxon>
        <taxon>Eupercaria</taxon>
        <taxon>Perciformes</taxon>
        <taxon>Cottioidei</taxon>
        <taxon>Zoarcales</taxon>
        <taxon>Zoarcidae</taxon>
        <taxon>Zoarcinae</taxon>
        <taxon>Zoarces</taxon>
    </lineage>
</organism>
<comment type="function">
    <text evidence="1">Sequence-specific transcription factor which is part of a developmental regulatory system that provides cells with specific positional identities on the anterior-posterior axis.</text>
</comment>
<dbReference type="GO" id="GO:0005634">
    <property type="term" value="C:nucleus"/>
    <property type="evidence" value="ECO:0007669"/>
    <property type="project" value="UniProtKB-SubCell"/>
</dbReference>
<accession>A0AAW1FMI1</accession>
<evidence type="ECO:0000256" key="2">
    <source>
        <dbReference type="PROSITE-ProRule" id="PRU00108"/>
    </source>
</evidence>
<proteinExistence type="predicted"/>
<keyword evidence="2" id="KW-0238">DNA-binding</keyword>
<evidence type="ECO:0000313" key="5">
    <source>
        <dbReference type="Proteomes" id="UP001488805"/>
    </source>
</evidence>
<dbReference type="GO" id="GO:0003677">
    <property type="term" value="F:DNA binding"/>
    <property type="evidence" value="ECO:0007669"/>
    <property type="project" value="UniProtKB-UniRule"/>
</dbReference>
<keyword evidence="2" id="KW-0371">Homeobox</keyword>
<protein>
    <recommendedName>
        <fullName evidence="3">Homeobox domain-containing protein</fullName>
    </recommendedName>
</protein>
<comment type="subcellular location">
    <subcellularLocation>
        <location evidence="2">Nucleus</location>
    </subcellularLocation>
</comment>
<evidence type="ECO:0000259" key="3">
    <source>
        <dbReference type="PROSITE" id="PS50071"/>
    </source>
</evidence>
<dbReference type="InterPro" id="IPR001356">
    <property type="entry name" value="HD"/>
</dbReference>
<feature type="DNA-binding region" description="Homeobox" evidence="2">
    <location>
        <begin position="50"/>
        <end position="81"/>
    </location>
</feature>
<dbReference type="Gene3D" id="1.10.10.60">
    <property type="entry name" value="Homeodomain-like"/>
    <property type="match status" value="1"/>
</dbReference>
<comment type="caution">
    <text evidence="4">The sequence shown here is derived from an EMBL/GenBank/DDBJ whole genome shotgun (WGS) entry which is preliminary data.</text>
</comment>
<name>A0AAW1FMI1_ZOAVI</name>
<reference evidence="4 5" key="1">
    <citation type="journal article" date="2024" name="Genome Biol. Evol.">
        <title>Chromosome-level genome assembly of the viviparous eelpout Zoarces viviparus.</title>
        <authorList>
            <person name="Fuhrmann N."/>
            <person name="Brasseur M.V."/>
            <person name="Bakowski C.E."/>
            <person name="Podsiadlowski L."/>
            <person name="Prost S."/>
            <person name="Krehenwinkel H."/>
            <person name="Mayer C."/>
        </authorList>
    </citation>
    <scope>NUCLEOTIDE SEQUENCE [LARGE SCALE GENOMIC DNA]</scope>
    <source>
        <strain evidence="4">NO-MEL_2022_Ind0_liver</strain>
    </source>
</reference>
<dbReference type="PROSITE" id="PS50071">
    <property type="entry name" value="HOMEOBOX_2"/>
    <property type="match status" value="1"/>
</dbReference>